<keyword evidence="2" id="KW-1185">Reference proteome</keyword>
<reference evidence="1 2" key="1">
    <citation type="submission" date="2024-03" db="EMBL/GenBank/DDBJ databases">
        <title>Mouse gut bacterial collection (mGBC) of GemPharmatech.</title>
        <authorList>
            <person name="He Y."/>
            <person name="Dong L."/>
            <person name="Wu D."/>
            <person name="Gao X."/>
            <person name="Lin Z."/>
        </authorList>
    </citation>
    <scope>NUCLEOTIDE SEQUENCE [LARGE SCALE GENOMIC DNA]</scope>
    <source>
        <strain evidence="1 2">15-30</strain>
    </source>
</reference>
<evidence type="ECO:0000313" key="1">
    <source>
        <dbReference type="EMBL" id="MEY8662136.1"/>
    </source>
</evidence>
<name>A0ABV4DNT1_9LACO</name>
<evidence type="ECO:0008006" key="3">
    <source>
        <dbReference type="Google" id="ProtNLM"/>
    </source>
</evidence>
<comment type="caution">
    <text evidence="1">The sequence shown here is derived from an EMBL/GenBank/DDBJ whole genome shotgun (WGS) entry which is preliminary data.</text>
</comment>
<dbReference type="RefSeq" id="WP_280606359.1">
    <property type="nucleotide sequence ID" value="NZ_CP123639.1"/>
</dbReference>
<sequence>MRKKTLTGTFLSTALLFLLGVSILFYTQLRLYEQHVSLYQAQKHYYTAKALDKVAQGMQISEAQTLFFDRGTVTRYKDHDLVELKTGQSYMMWFADE</sequence>
<evidence type="ECO:0000313" key="2">
    <source>
        <dbReference type="Proteomes" id="UP001565236"/>
    </source>
</evidence>
<dbReference type="Proteomes" id="UP001565236">
    <property type="component" value="Unassembled WGS sequence"/>
</dbReference>
<dbReference type="EMBL" id="JBCLUF010000012">
    <property type="protein sequence ID" value="MEY8662136.1"/>
    <property type="molecule type" value="Genomic_DNA"/>
</dbReference>
<accession>A0ABV4DNT1</accession>
<proteinExistence type="predicted"/>
<protein>
    <recommendedName>
        <fullName evidence="3">Competence protein ComG</fullName>
    </recommendedName>
</protein>
<organism evidence="1 2">
    <name type="scientific">Ligilactobacillus faecis</name>
    <dbReference type="NCBI Taxonomy" id="762833"/>
    <lineage>
        <taxon>Bacteria</taxon>
        <taxon>Bacillati</taxon>
        <taxon>Bacillota</taxon>
        <taxon>Bacilli</taxon>
        <taxon>Lactobacillales</taxon>
        <taxon>Lactobacillaceae</taxon>
        <taxon>Ligilactobacillus</taxon>
    </lineage>
</organism>
<gene>
    <name evidence="1" type="ORF">AALT52_04420</name>
</gene>